<evidence type="ECO:0000313" key="2">
    <source>
        <dbReference type="Proteomes" id="UP000499080"/>
    </source>
</evidence>
<dbReference type="Proteomes" id="UP000499080">
    <property type="component" value="Unassembled WGS sequence"/>
</dbReference>
<sequence length="176" mass="20192">MSSSLPSNHLKLPTKQLKHFKFTLPKSKYIHGLNGHFGREKADKLAKGATIEGTTFNLQKPISFLKKTLVQLSLESWQREWVERTTSHYTFDVLQKVSLIYKQWCRNEILFLTGHGPLPSYFKGFGLAVSDNYACADVGTPYHYAAACPLPFPFFSKLLQQFINFPGFEFLFPIHM</sequence>
<dbReference type="AlphaFoldDB" id="A0A4Y2TBG5"/>
<name>A0A4Y2TBG5_ARAVE</name>
<dbReference type="EMBL" id="BGPR01026750">
    <property type="protein sequence ID" value="GBN96739.1"/>
    <property type="molecule type" value="Genomic_DNA"/>
</dbReference>
<evidence type="ECO:0000313" key="1">
    <source>
        <dbReference type="EMBL" id="GBN96739.1"/>
    </source>
</evidence>
<keyword evidence="2" id="KW-1185">Reference proteome</keyword>
<reference evidence="1 2" key="1">
    <citation type="journal article" date="2019" name="Sci. Rep.">
        <title>Orb-weaving spider Araneus ventricosus genome elucidates the spidroin gene catalogue.</title>
        <authorList>
            <person name="Kono N."/>
            <person name="Nakamura H."/>
            <person name="Ohtoshi R."/>
            <person name="Moran D.A.P."/>
            <person name="Shinohara A."/>
            <person name="Yoshida Y."/>
            <person name="Fujiwara M."/>
            <person name="Mori M."/>
            <person name="Tomita M."/>
            <person name="Arakawa K."/>
        </authorList>
    </citation>
    <scope>NUCLEOTIDE SEQUENCE [LARGE SCALE GENOMIC DNA]</scope>
</reference>
<dbReference type="OrthoDB" id="6437659at2759"/>
<comment type="caution">
    <text evidence="1">The sequence shown here is derived from an EMBL/GenBank/DDBJ whole genome shotgun (WGS) entry which is preliminary data.</text>
</comment>
<protein>
    <submittedName>
        <fullName evidence="1">Uncharacterized protein</fullName>
    </submittedName>
</protein>
<proteinExistence type="predicted"/>
<gene>
    <name evidence="1" type="ORF">AVEN_174508_1</name>
</gene>
<accession>A0A4Y2TBG5</accession>
<organism evidence="1 2">
    <name type="scientific">Araneus ventricosus</name>
    <name type="common">Orbweaver spider</name>
    <name type="synonym">Epeira ventricosa</name>
    <dbReference type="NCBI Taxonomy" id="182803"/>
    <lineage>
        <taxon>Eukaryota</taxon>
        <taxon>Metazoa</taxon>
        <taxon>Ecdysozoa</taxon>
        <taxon>Arthropoda</taxon>
        <taxon>Chelicerata</taxon>
        <taxon>Arachnida</taxon>
        <taxon>Araneae</taxon>
        <taxon>Araneomorphae</taxon>
        <taxon>Entelegynae</taxon>
        <taxon>Araneoidea</taxon>
        <taxon>Araneidae</taxon>
        <taxon>Araneus</taxon>
    </lineage>
</organism>